<organism evidence="1 2">
    <name type="scientific">Hyphomicrobium nitrativorans NL23</name>
    <dbReference type="NCBI Taxonomy" id="1029756"/>
    <lineage>
        <taxon>Bacteria</taxon>
        <taxon>Pseudomonadati</taxon>
        <taxon>Pseudomonadota</taxon>
        <taxon>Alphaproteobacteria</taxon>
        <taxon>Hyphomicrobiales</taxon>
        <taxon>Hyphomicrobiaceae</taxon>
        <taxon>Hyphomicrobium</taxon>
    </lineage>
</organism>
<protein>
    <submittedName>
        <fullName evidence="1">Uncharacterized protein</fullName>
    </submittedName>
</protein>
<dbReference type="AlphaFoldDB" id="V5SIL5"/>
<gene>
    <name evidence="1" type="ORF">W911_14325</name>
</gene>
<dbReference type="PATRIC" id="fig|1029756.8.peg.2981"/>
<dbReference type="RefSeq" id="WP_023788179.1">
    <property type="nucleotide sequence ID" value="NC_022997.1"/>
</dbReference>
<keyword evidence="2" id="KW-1185">Reference proteome</keyword>
<accession>V5SIL5</accession>
<sequence>MTREDRIKEELHAALLTEAEKLSELPPEQEKAGLILLFAGAEIRMGERIHGIDSELTHSSEHYMRGREIANRIKI</sequence>
<name>V5SIL5_9HYPH</name>
<dbReference type="KEGG" id="hni:W911_14325"/>
<proteinExistence type="predicted"/>
<evidence type="ECO:0000313" key="1">
    <source>
        <dbReference type="EMBL" id="AHB50322.1"/>
    </source>
</evidence>
<evidence type="ECO:0000313" key="2">
    <source>
        <dbReference type="Proteomes" id="UP000018542"/>
    </source>
</evidence>
<dbReference type="STRING" id="1029756.W911_14325"/>
<reference evidence="1 2" key="1">
    <citation type="journal article" date="2014" name="Genome Announc.">
        <title>Complete Genome Sequence of Hyphomicrobium nitrativorans Strain NL23, a Denitrifying Bacterium Isolated from Biofilm of a Methanol-Fed Denitrification System Treating Seawater at the Montreal Biodome.</title>
        <authorList>
            <person name="Martineau C."/>
            <person name="Villeneuve C."/>
            <person name="Mauffrey F."/>
            <person name="Villemur R."/>
        </authorList>
    </citation>
    <scope>NUCLEOTIDE SEQUENCE [LARGE SCALE GENOMIC DNA]</scope>
    <source>
        <strain evidence="1">NL23</strain>
    </source>
</reference>
<dbReference type="Proteomes" id="UP000018542">
    <property type="component" value="Chromosome"/>
</dbReference>
<dbReference type="EMBL" id="CP006912">
    <property type="protein sequence ID" value="AHB50322.1"/>
    <property type="molecule type" value="Genomic_DNA"/>
</dbReference>
<dbReference type="HOGENOM" id="CLU_2666158_0_0_5"/>